<protein>
    <submittedName>
        <fullName evidence="2">Hemerythrin domain-containing protein</fullName>
    </submittedName>
</protein>
<evidence type="ECO:0000313" key="2">
    <source>
        <dbReference type="EMBL" id="MFC0212212.1"/>
    </source>
</evidence>
<proteinExistence type="predicted"/>
<dbReference type="Proteomes" id="UP001589776">
    <property type="component" value="Unassembled WGS sequence"/>
</dbReference>
<accession>A0ABV6DHV6</accession>
<feature type="domain" description="Hemerythrin-like" evidence="1">
    <location>
        <begin position="27"/>
        <end position="169"/>
    </location>
</feature>
<evidence type="ECO:0000259" key="1">
    <source>
        <dbReference type="Pfam" id="PF01814"/>
    </source>
</evidence>
<organism evidence="2 3">
    <name type="scientific">Paenibacillus chartarius</name>
    <dbReference type="NCBI Taxonomy" id="747481"/>
    <lineage>
        <taxon>Bacteria</taxon>
        <taxon>Bacillati</taxon>
        <taxon>Bacillota</taxon>
        <taxon>Bacilli</taxon>
        <taxon>Bacillales</taxon>
        <taxon>Paenibacillaceae</taxon>
        <taxon>Paenibacillus</taxon>
    </lineage>
</organism>
<comment type="caution">
    <text evidence="2">The sequence shown here is derived from an EMBL/GenBank/DDBJ whole genome shotgun (WGS) entry which is preliminary data.</text>
</comment>
<name>A0ABV6DHV6_9BACL</name>
<dbReference type="Pfam" id="PF01814">
    <property type="entry name" value="Hemerythrin"/>
    <property type="match status" value="1"/>
</dbReference>
<evidence type="ECO:0000313" key="3">
    <source>
        <dbReference type="Proteomes" id="UP001589776"/>
    </source>
</evidence>
<dbReference type="Gene3D" id="1.20.120.520">
    <property type="entry name" value="nmb1532 protein domain like"/>
    <property type="match status" value="1"/>
</dbReference>
<sequence>MTTTKEKHALDPESVARVSPWMEAAVRLKEEHQLLRDRIVRIQTCARSIYAELDPERSRIILEVLQLRMEDFMSQLHKHSEWEEKEVFPVIEIYNRRMFKPSITPSIWVMEKDHELADLFVASFNETVDALPMVCSVELARKAAANLDQACLILLEHLELEEELIFPLADELLTDIDYFYS</sequence>
<dbReference type="InterPro" id="IPR012312">
    <property type="entry name" value="Hemerythrin-like"/>
</dbReference>
<gene>
    <name evidence="2" type="ORF">ACFFK0_07030</name>
</gene>
<dbReference type="EMBL" id="JBHLWN010000027">
    <property type="protein sequence ID" value="MFC0212212.1"/>
    <property type="molecule type" value="Genomic_DNA"/>
</dbReference>
<dbReference type="RefSeq" id="WP_377469327.1">
    <property type="nucleotide sequence ID" value="NZ_JBHLWN010000027.1"/>
</dbReference>
<keyword evidence="3" id="KW-1185">Reference proteome</keyword>
<reference evidence="2 3" key="1">
    <citation type="submission" date="2024-09" db="EMBL/GenBank/DDBJ databases">
        <authorList>
            <person name="Sun Q."/>
            <person name="Mori K."/>
        </authorList>
    </citation>
    <scope>NUCLEOTIDE SEQUENCE [LARGE SCALE GENOMIC DNA]</scope>
    <source>
        <strain evidence="2 3">CCM 7759</strain>
    </source>
</reference>